<keyword evidence="2" id="KW-0732">Signal</keyword>
<dbReference type="Proteomes" id="UP000321039">
    <property type="component" value="Unassembled WGS sequence"/>
</dbReference>
<gene>
    <name evidence="3" type="ORF">FV139_13595</name>
</gene>
<keyword evidence="4" id="KW-1185">Reference proteome</keyword>
<evidence type="ECO:0008006" key="5">
    <source>
        <dbReference type="Google" id="ProtNLM"/>
    </source>
</evidence>
<feature type="signal peptide" evidence="2">
    <location>
        <begin position="1"/>
        <end position="22"/>
    </location>
</feature>
<proteinExistence type="predicted"/>
<dbReference type="Pfam" id="PF10972">
    <property type="entry name" value="CsiV"/>
    <property type="match status" value="1"/>
</dbReference>
<dbReference type="InterPro" id="IPR021241">
    <property type="entry name" value="CsiV"/>
</dbReference>
<dbReference type="EMBL" id="VRZA01000004">
    <property type="protein sequence ID" value="TXS92983.1"/>
    <property type="molecule type" value="Genomic_DNA"/>
</dbReference>
<evidence type="ECO:0000313" key="3">
    <source>
        <dbReference type="EMBL" id="TXS92983.1"/>
    </source>
</evidence>
<accession>A0A5C8ZWP1</accession>
<sequence length="397" mass="43676">MNRRLTALASLLGLLATQSAWSQLELVPEEDSGQRWYRVELMIFTQGNAGAASAERWDPLPELAYPERHRFLVYPEKVEARIAAHPAGENQAVTSTIGPEGKQTIEFVNIEIEEEPELTEGPLDIPYREAAPTTEPLPDAQPGGDQALLPGEAVPTDGELLPEEEPAPPPRPTPWVVRPAAEQEFRGKAAYMERRGGYQMLFHQAWLQPMAGENEARAIIIDDSGSEASYPRLQGSVRIYVSRFLHIDTHLWLNTEGEYLPGDWRMPAPPLAPASLSIVEPLDPNEFGEYVVRADAVLDGTAWTDGEAVSPGEIAVNPTPGALPPPYPYRHAIVLQQHRRMRSTEVHYLDHPMLGVVVKLTPLSEETLEQLGEAEAEARAALEQEAGVLEGALPGVL</sequence>
<evidence type="ECO:0000256" key="1">
    <source>
        <dbReference type="SAM" id="MobiDB-lite"/>
    </source>
</evidence>
<dbReference type="RefSeq" id="WP_148068985.1">
    <property type="nucleotide sequence ID" value="NZ_VRZA01000004.1"/>
</dbReference>
<feature type="chain" id="PRO_5022998598" description="Peptidoglycan-binding protein CsiV" evidence="2">
    <location>
        <begin position="23"/>
        <end position="397"/>
    </location>
</feature>
<name>A0A5C8ZWP1_9GAMM</name>
<organism evidence="3 4">
    <name type="scientific">Parahaliea maris</name>
    <dbReference type="NCBI Taxonomy" id="2716870"/>
    <lineage>
        <taxon>Bacteria</taxon>
        <taxon>Pseudomonadati</taxon>
        <taxon>Pseudomonadota</taxon>
        <taxon>Gammaproteobacteria</taxon>
        <taxon>Cellvibrionales</taxon>
        <taxon>Halieaceae</taxon>
        <taxon>Parahaliea</taxon>
    </lineage>
</organism>
<comment type="caution">
    <text evidence="3">The sequence shown here is derived from an EMBL/GenBank/DDBJ whole genome shotgun (WGS) entry which is preliminary data.</text>
</comment>
<evidence type="ECO:0000256" key="2">
    <source>
        <dbReference type="SAM" id="SignalP"/>
    </source>
</evidence>
<dbReference type="AlphaFoldDB" id="A0A5C8ZWP1"/>
<reference evidence="3 4" key="1">
    <citation type="submission" date="2019-08" db="EMBL/GenBank/DDBJ databases">
        <title>Parahaliea maris sp. nov., isolated from the surface seawater.</title>
        <authorList>
            <person name="Liu Y."/>
        </authorList>
    </citation>
    <scope>NUCLEOTIDE SEQUENCE [LARGE SCALE GENOMIC DNA]</scope>
    <source>
        <strain evidence="3 4">HSLHS9</strain>
    </source>
</reference>
<feature type="region of interest" description="Disordered" evidence="1">
    <location>
        <begin position="127"/>
        <end position="176"/>
    </location>
</feature>
<evidence type="ECO:0000313" key="4">
    <source>
        <dbReference type="Proteomes" id="UP000321039"/>
    </source>
</evidence>
<protein>
    <recommendedName>
        <fullName evidence="5">Peptidoglycan-binding protein CsiV</fullName>
    </recommendedName>
</protein>